<comment type="caution">
    <text evidence="2">The sequence shown here is derived from an EMBL/GenBank/DDBJ whole genome shotgun (WGS) entry which is preliminary data.</text>
</comment>
<accession>A0A0F4GEB4</accession>
<dbReference type="AlphaFoldDB" id="A0A0F4GEB4"/>
<dbReference type="EMBL" id="LAFY01001042">
    <property type="protein sequence ID" value="KJX95753.1"/>
    <property type="molecule type" value="Genomic_DNA"/>
</dbReference>
<reference evidence="2 3" key="1">
    <citation type="submission" date="2015-03" db="EMBL/GenBank/DDBJ databases">
        <title>RNA-seq based gene annotation and comparative genomics of four Zymoseptoria species reveal species-specific pathogenicity related genes and transposable element activity.</title>
        <authorList>
            <person name="Grandaubert J."/>
            <person name="Bhattacharyya A."/>
            <person name="Stukenbrock E.H."/>
        </authorList>
    </citation>
    <scope>NUCLEOTIDE SEQUENCE [LARGE SCALE GENOMIC DNA]</scope>
    <source>
        <strain evidence="2 3">Zb18110</strain>
    </source>
</reference>
<protein>
    <submittedName>
        <fullName evidence="2">Uncharacterized protein</fullName>
    </submittedName>
</protein>
<gene>
    <name evidence="2" type="ORF">TI39_contig1051g00022</name>
</gene>
<keyword evidence="3" id="KW-1185">Reference proteome</keyword>
<sequence>MRRAKGEDDDMANEDDSDEKGARSPGEMTVLRKPTKLPLRNNISAIVPTRMKKSSIVNSSPSPAMTTRMKANQQASQVDLGPTPDINELRDRALQLMWDITHLEASQPEDGDLRLAAEYQAVTCRLIIRSQRKGWERGGEWGWAFE</sequence>
<evidence type="ECO:0000313" key="2">
    <source>
        <dbReference type="EMBL" id="KJX95753.1"/>
    </source>
</evidence>
<organism evidence="2 3">
    <name type="scientific">Zymoseptoria brevis</name>
    <dbReference type="NCBI Taxonomy" id="1047168"/>
    <lineage>
        <taxon>Eukaryota</taxon>
        <taxon>Fungi</taxon>
        <taxon>Dikarya</taxon>
        <taxon>Ascomycota</taxon>
        <taxon>Pezizomycotina</taxon>
        <taxon>Dothideomycetes</taxon>
        <taxon>Dothideomycetidae</taxon>
        <taxon>Mycosphaerellales</taxon>
        <taxon>Mycosphaerellaceae</taxon>
        <taxon>Zymoseptoria</taxon>
    </lineage>
</organism>
<name>A0A0F4GEB4_9PEZI</name>
<feature type="region of interest" description="Disordered" evidence="1">
    <location>
        <begin position="50"/>
        <end position="84"/>
    </location>
</feature>
<feature type="compositionally biased region" description="Acidic residues" evidence="1">
    <location>
        <begin position="7"/>
        <end position="18"/>
    </location>
</feature>
<evidence type="ECO:0000313" key="3">
    <source>
        <dbReference type="Proteomes" id="UP000033647"/>
    </source>
</evidence>
<evidence type="ECO:0000256" key="1">
    <source>
        <dbReference type="SAM" id="MobiDB-lite"/>
    </source>
</evidence>
<feature type="compositionally biased region" description="Polar residues" evidence="1">
    <location>
        <begin position="55"/>
        <end position="77"/>
    </location>
</feature>
<proteinExistence type="predicted"/>
<feature type="region of interest" description="Disordered" evidence="1">
    <location>
        <begin position="1"/>
        <end position="35"/>
    </location>
</feature>
<dbReference type="Proteomes" id="UP000033647">
    <property type="component" value="Unassembled WGS sequence"/>
</dbReference>